<dbReference type="KEGG" id="csee:C10C_0779"/>
<organism evidence="2 3">
    <name type="scientific">Chlamydia serpentis</name>
    <dbReference type="NCBI Taxonomy" id="1967782"/>
    <lineage>
        <taxon>Bacteria</taxon>
        <taxon>Pseudomonadati</taxon>
        <taxon>Chlamydiota</taxon>
        <taxon>Chlamydiia</taxon>
        <taxon>Chlamydiales</taxon>
        <taxon>Chlamydiaceae</taxon>
        <taxon>Chlamydia/Chlamydophila group</taxon>
        <taxon>Chlamydia</taxon>
    </lineage>
</organism>
<dbReference type="AlphaFoldDB" id="A0A2R8FC66"/>
<feature type="compositionally biased region" description="Basic residues" evidence="1">
    <location>
        <begin position="1"/>
        <end position="13"/>
    </location>
</feature>
<protein>
    <submittedName>
        <fullName evidence="2">Uncharacterized protein</fullName>
    </submittedName>
</protein>
<dbReference type="Proteomes" id="UP000244926">
    <property type="component" value="Chromosome I"/>
</dbReference>
<dbReference type="OrthoDB" id="18170at2"/>
<gene>
    <name evidence="2" type="ORF">C10C_0779</name>
</gene>
<sequence length="120" mass="13315">MNRKQKKAKKPVKSKVTPVQGTQEKSQETAIEELELIVSDLYKELPLVQTFANLTDKNQINTIISALSGTLESLHLEELTQGLFPSKKEDADFAKELSSVVHGLKHLTSVVNKQMVKGAE</sequence>
<reference evidence="3" key="1">
    <citation type="submission" date="2017-11" db="EMBL/GenBank/DDBJ databases">
        <authorList>
            <person name="Seth-Smith MB H."/>
        </authorList>
    </citation>
    <scope>NUCLEOTIDE SEQUENCE [LARGE SCALE GENOMIC DNA]</scope>
</reference>
<evidence type="ECO:0000313" key="3">
    <source>
        <dbReference type="Proteomes" id="UP000244926"/>
    </source>
</evidence>
<accession>A0A2R8FC66</accession>
<feature type="region of interest" description="Disordered" evidence="1">
    <location>
        <begin position="1"/>
        <end position="26"/>
    </location>
</feature>
<dbReference type="RefSeq" id="WP_108896863.1">
    <property type="nucleotide sequence ID" value="NZ_LT993738.1"/>
</dbReference>
<dbReference type="EMBL" id="LT993738">
    <property type="protein sequence ID" value="SPN73922.1"/>
    <property type="molecule type" value="Genomic_DNA"/>
</dbReference>
<proteinExistence type="predicted"/>
<keyword evidence="3" id="KW-1185">Reference proteome</keyword>
<name>A0A2R8FC66_9CHLA</name>
<evidence type="ECO:0000313" key="2">
    <source>
        <dbReference type="EMBL" id="SPN73922.1"/>
    </source>
</evidence>
<evidence type="ECO:0000256" key="1">
    <source>
        <dbReference type="SAM" id="MobiDB-lite"/>
    </source>
</evidence>